<dbReference type="InterPro" id="IPR010979">
    <property type="entry name" value="Ribosomal_uS13-like_H2TH"/>
</dbReference>
<dbReference type="GO" id="GO:0003676">
    <property type="term" value="F:nucleic acid binding"/>
    <property type="evidence" value="ECO:0007669"/>
    <property type="project" value="InterPro"/>
</dbReference>
<name>A0A094S1V3_9ZZZZ</name>
<organism evidence="2">
    <name type="scientific">freshwater metagenome</name>
    <dbReference type="NCBI Taxonomy" id="449393"/>
    <lineage>
        <taxon>unclassified sequences</taxon>
        <taxon>metagenomes</taxon>
        <taxon>ecological metagenomes</taxon>
    </lineage>
</organism>
<gene>
    <name evidence="2" type="ORF">GM51_22415</name>
</gene>
<evidence type="ECO:0000313" key="2">
    <source>
        <dbReference type="EMBL" id="KGA11653.1"/>
    </source>
</evidence>
<dbReference type="InterPro" id="IPR047806">
    <property type="entry name" value="IHF_actinobact"/>
</dbReference>
<feature type="domain" description="Integration host factor-like helix-two turn-helix" evidence="1">
    <location>
        <begin position="32"/>
        <end position="102"/>
    </location>
</feature>
<proteinExistence type="predicted"/>
<accession>A0A094S1V3</accession>
<reference evidence="2" key="1">
    <citation type="submission" date="2014-06" db="EMBL/GenBank/DDBJ databases">
        <title>Key roles for freshwater Actinobacteria revealed by deep metagenomic sequencing.</title>
        <authorList>
            <person name="Ghai R."/>
            <person name="Mizuno C.M."/>
            <person name="Picazo A."/>
            <person name="Camacho A."/>
            <person name="Rodriguez-Valera F."/>
        </authorList>
    </citation>
    <scope>NUCLEOTIDE SEQUENCE</scope>
</reference>
<dbReference type="Gene3D" id="1.10.8.50">
    <property type="match status" value="1"/>
</dbReference>
<protein>
    <recommendedName>
        <fullName evidence="1">Integration host factor-like helix-two turn-helix domain-containing protein</fullName>
    </recommendedName>
</protein>
<comment type="caution">
    <text evidence="2">The sequence shown here is derived from an EMBL/GenBank/DDBJ whole genome shotgun (WGS) entry which is preliminary data.</text>
</comment>
<sequence length="104" mass="11320">MALPTLTKEERAAALLKAAAARKVRAELREKLKSGQLTLSDAFNRIHSDEAVSKMKVIALLESMPGVGKIRAENLMDRIGIAQSRRLRGLGPHQISALLAEFSS</sequence>
<dbReference type="Pfam" id="PF22525">
    <property type="entry name" value="H2TH_5"/>
    <property type="match status" value="1"/>
</dbReference>
<dbReference type="InterPro" id="IPR055201">
    <property type="entry name" value="IHF-like_H2TH"/>
</dbReference>
<dbReference type="SUPFAM" id="SSF46946">
    <property type="entry name" value="S13-like H2TH domain"/>
    <property type="match status" value="1"/>
</dbReference>
<dbReference type="EMBL" id="JNSL01000232">
    <property type="protein sequence ID" value="KGA11653.1"/>
    <property type="molecule type" value="Genomic_DNA"/>
</dbReference>
<evidence type="ECO:0000259" key="1">
    <source>
        <dbReference type="Pfam" id="PF22525"/>
    </source>
</evidence>
<dbReference type="NCBIfam" id="NF041260">
    <property type="entry name" value="actino_IHF"/>
    <property type="match status" value="1"/>
</dbReference>
<dbReference type="AlphaFoldDB" id="A0A094S1V3"/>